<dbReference type="Pfam" id="PF13460">
    <property type="entry name" value="NAD_binding_10"/>
    <property type="match status" value="1"/>
</dbReference>
<evidence type="ECO:0000313" key="2">
    <source>
        <dbReference type="EMBL" id="KRM71821.1"/>
    </source>
</evidence>
<accession>A0A0R2AWZ9</accession>
<dbReference type="InterPro" id="IPR016040">
    <property type="entry name" value="NAD(P)-bd_dom"/>
</dbReference>
<dbReference type="InterPro" id="IPR051606">
    <property type="entry name" value="Polyketide_Oxido-like"/>
</dbReference>
<dbReference type="RefSeq" id="WP_057894760.1">
    <property type="nucleotide sequence ID" value="NZ_AYZQ01000003.1"/>
</dbReference>
<dbReference type="Gene3D" id="3.40.50.720">
    <property type="entry name" value="NAD(P)-binding Rossmann-like Domain"/>
    <property type="match status" value="1"/>
</dbReference>
<dbReference type="PANTHER" id="PTHR43355">
    <property type="entry name" value="FLAVIN REDUCTASE (NADPH)"/>
    <property type="match status" value="1"/>
</dbReference>
<name>A0A0R2AWZ9_9LACO</name>
<dbReference type="Proteomes" id="UP000051672">
    <property type="component" value="Unassembled WGS sequence"/>
</dbReference>
<dbReference type="EMBL" id="AYZQ01000003">
    <property type="protein sequence ID" value="KRM71821.1"/>
    <property type="molecule type" value="Genomic_DNA"/>
</dbReference>
<proteinExistence type="predicted"/>
<dbReference type="AlphaFoldDB" id="A0A0R2AWZ9"/>
<dbReference type="PANTHER" id="PTHR43355:SF2">
    <property type="entry name" value="FLAVIN REDUCTASE (NADPH)"/>
    <property type="match status" value="1"/>
</dbReference>
<dbReference type="SUPFAM" id="SSF51735">
    <property type="entry name" value="NAD(P)-binding Rossmann-fold domains"/>
    <property type="match status" value="1"/>
</dbReference>
<keyword evidence="3" id="KW-1185">Reference proteome</keyword>
<dbReference type="InterPro" id="IPR036291">
    <property type="entry name" value="NAD(P)-bd_dom_sf"/>
</dbReference>
<evidence type="ECO:0000259" key="1">
    <source>
        <dbReference type="Pfam" id="PF13460"/>
    </source>
</evidence>
<dbReference type="STRING" id="1423727.FC34_GL001482"/>
<dbReference type="PATRIC" id="fig|1423727.3.peg.1501"/>
<dbReference type="GO" id="GO:0016646">
    <property type="term" value="F:oxidoreductase activity, acting on the CH-NH group of donors, NAD or NADP as acceptor"/>
    <property type="evidence" value="ECO:0007669"/>
    <property type="project" value="TreeGrafter"/>
</dbReference>
<evidence type="ECO:0000313" key="3">
    <source>
        <dbReference type="Proteomes" id="UP000051672"/>
    </source>
</evidence>
<protein>
    <submittedName>
        <fullName evidence="2">NAD-dependent epimerase dehydratase</fullName>
    </submittedName>
</protein>
<organism evidence="2 3">
    <name type="scientific">Lacticaseibacillus brantae DSM 23927</name>
    <dbReference type="NCBI Taxonomy" id="1423727"/>
    <lineage>
        <taxon>Bacteria</taxon>
        <taxon>Bacillati</taxon>
        <taxon>Bacillota</taxon>
        <taxon>Bacilli</taxon>
        <taxon>Lactobacillales</taxon>
        <taxon>Lactobacillaceae</taxon>
        <taxon>Lacticaseibacillus</taxon>
    </lineage>
</organism>
<dbReference type="OrthoDB" id="9785372at2"/>
<comment type="caution">
    <text evidence="2">The sequence shown here is derived from an EMBL/GenBank/DDBJ whole genome shotgun (WGS) entry which is preliminary data.</text>
</comment>
<feature type="domain" description="NAD(P)-binding" evidence="1">
    <location>
        <begin position="7"/>
        <end position="198"/>
    </location>
</feature>
<reference evidence="2 3" key="1">
    <citation type="journal article" date="2015" name="Genome Announc.">
        <title>Expanding the biotechnology potential of lactobacilli through comparative genomics of 213 strains and associated genera.</title>
        <authorList>
            <person name="Sun Z."/>
            <person name="Harris H.M."/>
            <person name="McCann A."/>
            <person name="Guo C."/>
            <person name="Argimon S."/>
            <person name="Zhang W."/>
            <person name="Yang X."/>
            <person name="Jeffery I.B."/>
            <person name="Cooney J.C."/>
            <person name="Kagawa T.F."/>
            <person name="Liu W."/>
            <person name="Song Y."/>
            <person name="Salvetti E."/>
            <person name="Wrobel A."/>
            <person name="Rasinkangas P."/>
            <person name="Parkhill J."/>
            <person name="Rea M.C."/>
            <person name="O'Sullivan O."/>
            <person name="Ritari J."/>
            <person name="Douillard F.P."/>
            <person name="Paul Ross R."/>
            <person name="Yang R."/>
            <person name="Briner A.E."/>
            <person name="Felis G.E."/>
            <person name="de Vos W.M."/>
            <person name="Barrangou R."/>
            <person name="Klaenhammer T.R."/>
            <person name="Caufield P.W."/>
            <person name="Cui Y."/>
            <person name="Zhang H."/>
            <person name="O'Toole P.W."/>
        </authorList>
    </citation>
    <scope>NUCLEOTIDE SEQUENCE [LARGE SCALE GENOMIC DNA]</scope>
    <source>
        <strain evidence="2 3">DSM 23927</strain>
    </source>
</reference>
<sequence>MKIAIIGATGHAGQAAAKAAQAHKMDVTAIVRHADKARKLFGAGLPILEKDLMALTQADLSGFDAIIDFSAPHPAYLHLDGAAKLIAMFREQQDTRLFFIVGSSSLVDAEGQMQLTKTLEKYADQPWVGDLTESVHKLEFLKMVDNVAWTVMTPQDNFTDGPQTQYRLGSNEVLHDKNGQPEVSTGNFAAALVDELLSPKHIRQQFTVVND</sequence>
<gene>
    <name evidence="2" type="ORF">FC34_GL001482</name>
</gene>